<reference evidence="1" key="1">
    <citation type="submission" date="2013-07" db="EMBL/GenBank/DDBJ databases">
        <title>Sub-species coevolution in mutualistic symbiosis.</title>
        <authorList>
            <person name="Murfin K."/>
            <person name="Klassen J."/>
            <person name="Lee M."/>
            <person name="Forst S."/>
            <person name="Stock P."/>
            <person name="Goodrich-Blair H."/>
        </authorList>
    </citation>
    <scope>NUCLEOTIDE SEQUENCE [LARGE SCALE GENOMIC DNA]</scope>
    <source>
        <strain evidence="1">Puntauvense</strain>
    </source>
</reference>
<dbReference type="Proteomes" id="UP000028511">
    <property type="component" value="Unassembled WGS sequence"/>
</dbReference>
<organism evidence="1 2">
    <name type="scientific">Xenorhabdus bovienii str. puntauvense</name>
    <dbReference type="NCBI Taxonomy" id="1398201"/>
    <lineage>
        <taxon>Bacteria</taxon>
        <taxon>Pseudomonadati</taxon>
        <taxon>Pseudomonadota</taxon>
        <taxon>Gammaproteobacteria</taxon>
        <taxon>Enterobacterales</taxon>
        <taxon>Morganellaceae</taxon>
        <taxon>Xenorhabdus</taxon>
    </lineage>
</organism>
<dbReference type="RefSeq" id="WP_038215011.1">
    <property type="nucleotide sequence ID" value="NZ_CAWLWN010000117.1"/>
</dbReference>
<name>A0A077NBS3_XENBV</name>
<evidence type="ECO:0000313" key="2">
    <source>
        <dbReference type="Proteomes" id="UP000028511"/>
    </source>
</evidence>
<proteinExistence type="predicted"/>
<accession>A0A077NBS3</accession>
<comment type="caution">
    <text evidence="1">The sequence shown here is derived from an EMBL/GenBank/DDBJ whole genome shotgun (WGS) entry which is preliminary data.</text>
</comment>
<gene>
    <name evidence="1" type="ORF">XBP1_1290001</name>
</gene>
<sequence>MSDIREGKVFLTNSWGEDLQSVRVRHRRSNSREKEEHKLINNVSKDAKNIFIMDITYDVSFWAPDFDYWWILFNTNDWRTYTVKNNFWCNITPSDDGNVSMLINGHLMHMSVDFSQSNLDLTSIYEIY</sequence>
<evidence type="ECO:0000313" key="1">
    <source>
        <dbReference type="EMBL" id="CDG95415.1"/>
    </source>
</evidence>
<dbReference type="HOGENOM" id="CLU_160776_0_0_6"/>
<dbReference type="Gene3D" id="2.60.40.3820">
    <property type="match status" value="1"/>
</dbReference>
<dbReference type="AlphaFoldDB" id="A0A077NBS3"/>
<protein>
    <submittedName>
        <fullName evidence="1">Uncharacterized protein</fullName>
    </submittedName>
</protein>
<dbReference type="EMBL" id="CBSW010000034">
    <property type="protein sequence ID" value="CDG95415.1"/>
    <property type="molecule type" value="Genomic_DNA"/>
</dbReference>